<dbReference type="PANTHER" id="PTHR24189">
    <property type="entry name" value="MYOTROPHIN"/>
    <property type="match status" value="1"/>
</dbReference>
<evidence type="ECO:0000313" key="5">
    <source>
        <dbReference type="Proteomes" id="UP001347796"/>
    </source>
</evidence>
<dbReference type="Proteomes" id="UP001347796">
    <property type="component" value="Unassembled WGS sequence"/>
</dbReference>
<dbReference type="InterPro" id="IPR036770">
    <property type="entry name" value="Ankyrin_rpt-contain_sf"/>
</dbReference>
<evidence type="ECO:0000313" key="4">
    <source>
        <dbReference type="EMBL" id="KAK6177685.1"/>
    </source>
</evidence>
<name>A0AAN8JIL8_PATCE</name>
<gene>
    <name evidence="4" type="ORF">SNE40_015738</name>
</gene>
<dbReference type="SMART" id="SM00248">
    <property type="entry name" value="ANK"/>
    <property type="match status" value="3"/>
</dbReference>
<dbReference type="PROSITE" id="PS50297">
    <property type="entry name" value="ANK_REP_REGION"/>
    <property type="match status" value="2"/>
</dbReference>
<dbReference type="InterPro" id="IPR050745">
    <property type="entry name" value="Multifunctional_regulatory"/>
</dbReference>
<dbReference type="Gene3D" id="1.25.40.20">
    <property type="entry name" value="Ankyrin repeat-containing domain"/>
    <property type="match status" value="1"/>
</dbReference>
<dbReference type="EMBL" id="JAZGQO010000010">
    <property type="protein sequence ID" value="KAK6177685.1"/>
    <property type="molecule type" value="Genomic_DNA"/>
</dbReference>
<feature type="repeat" description="ANK" evidence="3">
    <location>
        <begin position="98"/>
        <end position="130"/>
    </location>
</feature>
<keyword evidence="1" id="KW-0677">Repeat</keyword>
<evidence type="ECO:0000256" key="2">
    <source>
        <dbReference type="ARBA" id="ARBA00023043"/>
    </source>
</evidence>
<dbReference type="Pfam" id="PF12796">
    <property type="entry name" value="Ank_2"/>
    <property type="match status" value="1"/>
</dbReference>
<feature type="repeat" description="ANK" evidence="3">
    <location>
        <begin position="131"/>
        <end position="163"/>
    </location>
</feature>
<protein>
    <recommendedName>
        <fullName evidence="6">Ankyrin repeat domain-containing protein 49</fullName>
    </recommendedName>
</protein>
<proteinExistence type="predicted"/>
<reference evidence="4 5" key="1">
    <citation type="submission" date="2024-01" db="EMBL/GenBank/DDBJ databases">
        <title>The genome of the rayed Mediterranean limpet Patella caerulea (Linnaeus, 1758).</title>
        <authorList>
            <person name="Anh-Thu Weber A."/>
            <person name="Halstead-Nussloch G."/>
        </authorList>
    </citation>
    <scope>NUCLEOTIDE SEQUENCE [LARGE SCALE GENOMIC DNA]</scope>
    <source>
        <strain evidence="4">AATW-2023a</strain>
        <tissue evidence="4">Whole specimen</tissue>
    </source>
</reference>
<evidence type="ECO:0000256" key="3">
    <source>
        <dbReference type="PROSITE-ProRule" id="PRU00023"/>
    </source>
</evidence>
<organism evidence="4 5">
    <name type="scientific">Patella caerulea</name>
    <name type="common">Rayed Mediterranean limpet</name>
    <dbReference type="NCBI Taxonomy" id="87958"/>
    <lineage>
        <taxon>Eukaryota</taxon>
        <taxon>Metazoa</taxon>
        <taxon>Spiralia</taxon>
        <taxon>Lophotrochozoa</taxon>
        <taxon>Mollusca</taxon>
        <taxon>Gastropoda</taxon>
        <taxon>Patellogastropoda</taxon>
        <taxon>Patelloidea</taxon>
        <taxon>Patellidae</taxon>
        <taxon>Patella</taxon>
    </lineage>
</organism>
<dbReference type="PANTHER" id="PTHR24189:SF73">
    <property type="entry name" value="ANKYRIN REPEAT AND SOCS BOX-CONTAINING 15B"/>
    <property type="match status" value="1"/>
</dbReference>
<keyword evidence="2 3" id="KW-0040">ANK repeat</keyword>
<evidence type="ECO:0000256" key="1">
    <source>
        <dbReference type="ARBA" id="ARBA00022737"/>
    </source>
</evidence>
<sequence length="228" mass="25284">MSEGEKCGLAMNGGDIPPPNLALDGDILQQILQAKTGAPNKFQSFWEMDEEDIDEFTEDEIENEPKKRILWAAENNKLEIVGCLLIEDPDLVNSCDNDHYTPLHRAAYNGHEEMVKLLLSKGADVKAETEDGWHPLHSACRWNSTSCAEILIQNGADINAVTHGGLTPLHLAASQPENRETIEMLLSQPSIDTTIRSKIGETAREICSRASDLHKLFEVADKNINEIN</sequence>
<dbReference type="InterPro" id="IPR002110">
    <property type="entry name" value="Ankyrin_rpt"/>
</dbReference>
<dbReference type="PRINTS" id="PR01415">
    <property type="entry name" value="ANKYRIN"/>
</dbReference>
<dbReference type="PROSITE" id="PS50088">
    <property type="entry name" value="ANK_REPEAT"/>
    <property type="match status" value="2"/>
</dbReference>
<dbReference type="AlphaFoldDB" id="A0AAN8JIL8"/>
<evidence type="ECO:0008006" key="6">
    <source>
        <dbReference type="Google" id="ProtNLM"/>
    </source>
</evidence>
<keyword evidence="5" id="KW-1185">Reference proteome</keyword>
<dbReference type="Pfam" id="PF00023">
    <property type="entry name" value="Ank"/>
    <property type="match status" value="1"/>
</dbReference>
<accession>A0AAN8JIL8</accession>
<dbReference type="SUPFAM" id="SSF48403">
    <property type="entry name" value="Ankyrin repeat"/>
    <property type="match status" value="1"/>
</dbReference>
<comment type="caution">
    <text evidence="4">The sequence shown here is derived from an EMBL/GenBank/DDBJ whole genome shotgun (WGS) entry which is preliminary data.</text>
</comment>